<evidence type="ECO:0000313" key="1">
    <source>
        <dbReference type="EMBL" id="CAI0390794.1"/>
    </source>
</evidence>
<comment type="caution">
    <text evidence="1">The sequence shown here is derived from an EMBL/GenBank/DDBJ whole genome shotgun (WGS) entry which is preliminary data.</text>
</comment>
<dbReference type="Proteomes" id="UP001154282">
    <property type="component" value="Unassembled WGS sequence"/>
</dbReference>
<protein>
    <submittedName>
        <fullName evidence="1">Uncharacterized protein</fullName>
    </submittedName>
</protein>
<name>A0AAV0HZR8_9ROSI</name>
<keyword evidence="2" id="KW-1185">Reference proteome</keyword>
<organism evidence="1 2">
    <name type="scientific">Linum tenue</name>
    <dbReference type="NCBI Taxonomy" id="586396"/>
    <lineage>
        <taxon>Eukaryota</taxon>
        <taxon>Viridiplantae</taxon>
        <taxon>Streptophyta</taxon>
        <taxon>Embryophyta</taxon>
        <taxon>Tracheophyta</taxon>
        <taxon>Spermatophyta</taxon>
        <taxon>Magnoliopsida</taxon>
        <taxon>eudicotyledons</taxon>
        <taxon>Gunneridae</taxon>
        <taxon>Pentapetalae</taxon>
        <taxon>rosids</taxon>
        <taxon>fabids</taxon>
        <taxon>Malpighiales</taxon>
        <taxon>Linaceae</taxon>
        <taxon>Linum</taxon>
    </lineage>
</organism>
<sequence length="33" mass="4015">MKYWLVKNPWELNEEGKDTSECIEMFLLRKALV</sequence>
<dbReference type="EMBL" id="CAMGYJ010000003">
    <property type="protein sequence ID" value="CAI0390794.1"/>
    <property type="molecule type" value="Genomic_DNA"/>
</dbReference>
<accession>A0AAV0HZR8</accession>
<dbReference type="AlphaFoldDB" id="A0AAV0HZR8"/>
<evidence type="ECO:0000313" key="2">
    <source>
        <dbReference type="Proteomes" id="UP001154282"/>
    </source>
</evidence>
<reference evidence="1" key="1">
    <citation type="submission" date="2022-08" db="EMBL/GenBank/DDBJ databases">
        <authorList>
            <person name="Gutierrez-Valencia J."/>
        </authorList>
    </citation>
    <scope>NUCLEOTIDE SEQUENCE</scope>
</reference>
<gene>
    <name evidence="1" type="ORF">LITE_LOCUS6877</name>
</gene>
<proteinExistence type="predicted"/>